<evidence type="ECO:0000313" key="1">
    <source>
        <dbReference type="EMBL" id="VAX05503.1"/>
    </source>
</evidence>
<sequence length="74" mass="8942">MPIVNSKHIEQYSKVHTWESPVRRLINEIGIYKATISAKKDNYLKKIERNVQHIRNKLIGKERYRKIRNKVLQK</sequence>
<dbReference type="EMBL" id="UOFX01000006">
    <property type="protein sequence ID" value="VAX05503.1"/>
    <property type="molecule type" value="Genomic_DNA"/>
</dbReference>
<dbReference type="AlphaFoldDB" id="A0A3B1B0P4"/>
<name>A0A3B1B0P4_9ZZZZ</name>
<reference evidence="1" key="1">
    <citation type="submission" date="2018-06" db="EMBL/GenBank/DDBJ databases">
        <authorList>
            <person name="Zhirakovskaya E."/>
        </authorList>
    </citation>
    <scope>NUCLEOTIDE SEQUENCE</scope>
</reference>
<protein>
    <submittedName>
        <fullName evidence="1">Uncharacterized protein</fullName>
    </submittedName>
</protein>
<gene>
    <name evidence="1" type="ORF">MNBD_GAMMA26-1592</name>
</gene>
<organism evidence="1">
    <name type="scientific">hydrothermal vent metagenome</name>
    <dbReference type="NCBI Taxonomy" id="652676"/>
    <lineage>
        <taxon>unclassified sequences</taxon>
        <taxon>metagenomes</taxon>
        <taxon>ecological metagenomes</taxon>
    </lineage>
</organism>
<accession>A0A3B1B0P4</accession>
<proteinExistence type="predicted"/>